<evidence type="ECO:0000256" key="1">
    <source>
        <dbReference type="SAM" id="MobiDB-lite"/>
    </source>
</evidence>
<feature type="compositionally biased region" description="Acidic residues" evidence="1">
    <location>
        <begin position="172"/>
        <end position="183"/>
    </location>
</feature>
<dbReference type="AlphaFoldDB" id="A0A9W9K4F2"/>
<organism evidence="2 3">
    <name type="scientific">Penicillium alfredii</name>
    <dbReference type="NCBI Taxonomy" id="1506179"/>
    <lineage>
        <taxon>Eukaryota</taxon>
        <taxon>Fungi</taxon>
        <taxon>Dikarya</taxon>
        <taxon>Ascomycota</taxon>
        <taxon>Pezizomycotina</taxon>
        <taxon>Eurotiomycetes</taxon>
        <taxon>Eurotiomycetidae</taxon>
        <taxon>Eurotiales</taxon>
        <taxon>Aspergillaceae</taxon>
        <taxon>Penicillium</taxon>
    </lineage>
</organism>
<evidence type="ECO:0000313" key="3">
    <source>
        <dbReference type="Proteomes" id="UP001141434"/>
    </source>
</evidence>
<comment type="caution">
    <text evidence="2">The sequence shown here is derived from an EMBL/GenBank/DDBJ whole genome shotgun (WGS) entry which is preliminary data.</text>
</comment>
<feature type="compositionally biased region" description="Basic and acidic residues" evidence="1">
    <location>
        <begin position="1"/>
        <end position="18"/>
    </location>
</feature>
<dbReference type="InterPro" id="IPR046591">
    <property type="entry name" value="DUF6649"/>
</dbReference>
<feature type="region of interest" description="Disordered" evidence="1">
    <location>
        <begin position="1"/>
        <end position="28"/>
    </location>
</feature>
<sequence>MARGGEEIQIHGKKRPAEGDPDGTQPLAKRFGCLQIDNHGPILARATHDNRQLLEQGDAMLLDDTKHTTYIHNLDQELANTDTPEDNLILLPLAERIISVPKSVLSNSTSPGKELVLCTEPSSLTVPVEQDSVRKAIIDTKARARAERMRTSNPTGSNPAPGKDTSETTESGSEDPMDLDYGF</sequence>
<dbReference type="GeneID" id="81396800"/>
<protein>
    <submittedName>
        <fullName evidence="2">Uncharacterized protein</fullName>
    </submittedName>
</protein>
<keyword evidence="3" id="KW-1185">Reference proteome</keyword>
<proteinExistence type="predicted"/>
<dbReference type="Proteomes" id="UP001141434">
    <property type="component" value="Unassembled WGS sequence"/>
</dbReference>
<name>A0A9W9K4F2_9EURO</name>
<dbReference type="EMBL" id="JAPMSZ010000009">
    <property type="protein sequence ID" value="KAJ5092236.1"/>
    <property type="molecule type" value="Genomic_DNA"/>
</dbReference>
<dbReference type="OrthoDB" id="5345504at2759"/>
<dbReference type="RefSeq" id="XP_056510431.1">
    <property type="nucleotide sequence ID" value="XM_056657631.1"/>
</dbReference>
<feature type="region of interest" description="Disordered" evidence="1">
    <location>
        <begin position="141"/>
        <end position="183"/>
    </location>
</feature>
<reference evidence="2" key="2">
    <citation type="journal article" date="2023" name="IMA Fungus">
        <title>Comparative genomic study of the Penicillium genus elucidates a diverse pangenome and 15 lateral gene transfer events.</title>
        <authorList>
            <person name="Petersen C."/>
            <person name="Sorensen T."/>
            <person name="Nielsen M.R."/>
            <person name="Sondergaard T.E."/>
            <person name="Sorensen J.L."/>
            <person name="Fitzpatrick D.A."/>
            <person name="Frisvad J.C."/>
            <person name="Nielsen K.L."/>
        </authorList>
    </citation>
    <scope>NUCLEOTIDE SEQUENCE</scope>
    <source>
        <strain evidence="2">IBT 34128</strain>
    </source>
</reference>
<dbReference type="Pfam" id="PF20354">
    <property type="entry name" value="DUF6649"/>
    <property type="match status" value="1"/>
</dbReference>
<gene>
    <name evidence="2" type="ORF">NUU61_007106</name>
</gene>
<accession>A0A9W9K4F2</accession>
<reference evidence="2" key="1">
    <citation type="submission" date="2022-11" db="EMBL/GenBank/DDBJ databases">
        <authorList>
            <person name="Petersen C."/>
        </authorList>
    </citation>
    <scope>NUCLEOTIDE SEQUENCE</scope>
    <source>
        <strain evidence="2">IBT 34128</strain>
    </source>
</reference>
<feature type="compositionally biased region" description="Basic and acidic residues" evidence="1">
    <location>
        <begin position="141"/>
        <end position="150"/>
    </location>
</feature>
<evidence type="ECO:0000313" key="2">
    <source>
        <dbReference type="EMBL" id="KAJ5092236.1"/>
    </source>
</evidence>